<comment type="caution">
    <text evidence="2">The sequence shown here is derived from an EMBL/GenBank/DDBJ whole genome shotgun (WGS) entry which is preliminary data.</text>
</comment>
<reference evidence="2 3" key="1">
    <citation type="journal article" date="2019" name="Int. J. Syst. Evol. Microbiol.">
        <title>The Global Catalogue of Microorganisms (GCM) 10K type strain sequencing project: providing services to taxonomists for standard genome sequencing and annotation.</title>
        <authorList>
            <consortium name="The Broad Institute Genomics Platform"/>
            <consortium name="The Broad Institute Genome Sequencing Center for Infectious Disease"/>
            <person name="Wu L."/>
            <person name="Ma J."/>
        </authorList>
    </citation>
    <scope>NUCLEOTIDE SEQUENCE [LARGE SCALE GENOMIC DNA]</scope>
    <source>
        <strain evidence="2 3">JCM 10977</strain>
    </source>
</reference>
<organism evidence="2 3">
    <name type="scientific">Kribbella koreensis</name>
    <dbReference type="NCBI Taxonomy" id="57909"/>
    <lineage>
        <taxon>Bacteria</taxon>
        <taxon>Bacillati</taxon>
        <taxon>Actinomycetota</taxon>
        <taxon>Actinomycetes</taxon>
        <taxon>Propionibacteriales</taxon>
        <taxon>Kribbellaceae</taxon>
        <taxon>Kribbella</taxon>
    </lineage>
</organism>
<evidence type="ECO:0000313" key="3">
    <source>
        <dbReference type="Proteomes" id="UP001500542"/>
    </source>
</evidence>
<keyword evidence="1" id="KW-0732">Signal</keyword>
<evidence type="ECO:0008006" key="4">
    <source>
        <dbReference type="Google" id="ProtNLM"/>
    </source>
</evidence>
<dbReference type="EMBL" id="BAAAHK010000022">
    <property type="protein sequence ID" value="GAA0960854.1"/>
    <property type="molecule type" value="Genomic_DNA"/>
</dbReference>
<sequence length="160" mass="17207">MKRLLTALVAASAAFIVLLTPTAAQAAPFVQGDFGAYPNENSYPTVAGCSGTFSLPSDMPGGPVQYGDWEGHHVKLEFYYSSRCGAYARISNAPGSCQATIQRDANGDRREEGRMWETVDPGDNFAYTRIANNLNGRLARALLVCNTATSGNLVASTDWY</sequence>
<protein>
    <recommendedName>
        <fullName evidence="4">DUF2690 domain-containing protein</fullName>
    </recommendedName>
</protein>
<accession>A0ABN1RNY4</accession>
<feature type="signal peptide" evidence="1">
    <location>
        <begin position="1"/>
        <end position="26"/>
    </location>
</feature>
<dbReference type="Proteomes" id="UP001500542">
    <property type="component" value="Unassembled WGS sequence"/>
</dbReference>
<feature type="chain" id="PRO_5046058170" description="DUF2690 domain-containing protein" evidence="1">
    <location>
        <begin position="27"/>
        <end position="160"/>
    </location>
</feature>
<keyword evidence="3" id="KW-1185">Reference proteome</keyword>
<proteinExistence type="predicted"/>
<dbReference type="RefSeq" id="WP_343982346.1">
    <property type="nucleotide sequence ID" value="NZ_BAAAHK010000022.1"/>
</dbReference>
<evidence type="ECO:0000313" key="2">
    <source>
        <dbReference type="EMBL" id="GAA0960854.1"/>
    </source>
</evidence>
<name>A0ABN1RNY4_9ACTN</name>
<gene>
    <name evidence="2" type="ORF">GCM10009554_76420</name>
</gene>
<evidence type="ECO:0000256" key="1">
    <source>
        <dbReference type="SAM" id="SignalP"/>
    </source>
</evidence>